<dbReference type="SUPFAM" id="SSF56935">
    <property type="entry name" value="Porins"/>
    <property type="match status" value="1"/>
</dbReference>
<keyword evidence="3" id="KW-0410">Iron transport</keyword>
<accession>A0ABY4ZZS7</accession>
<evidence type="ECO:0000256" key="1">
    <source>
        <dbReference type="ARBA" id="ARBA00004442"/>
    </source>
</evidence>
<keyword evidence="5 7" id="KW-0472">Membrane</keyword>
<dbReference type="Gene3D" id="2.40.170.20">
    <property type="entry name" value="TonB-dependent receptor, beta-barrel domain"/>
    <property type="match status" value="1"/>
</dbReference>
<evidence type="ECO:0000256" key="7">
    <source>
        <dbReference type="RuleBase" id="RU003357"/>
    </source>
</evidence>
<keyword evidence="7" id="KW-0798">TonB box</keyword>
<keyword evidence="10" id="KW-1185">Reference proteome</keyword>
<dbReference type="InterPro" id="IPR036942">
    <property type="entry name" value="Beta-barrel_TonB_sf"/>
</dbReference>
<dbReference type="Gene3D" id="3.55.50.30">
    <property type="match status" value="1"/>
</dbReference>
<keyword evidence="4" id="KW-0408">Iron</keyword>
<evidence type="ECO:0000256" key="3">
    <source>
        <dbReference type="ARBA" id="ARBA00022496"/>
    </source>
</evidence>
<keyword evidence="6" id="KW-0998">Cell outer membrane</keyword>
<name>A0ABY4ZZS7_9CAUL</name>
<dbReference type="SMART" id="SM00965">
    <property type="entry name" value="STN"/>
    <property type="match status" value="1"/>
</dbReference>
<evidence type="ECO:0000313" key="9">
    <source>
        <dbReference type="EMBL" id="USQ98119.1"/>
    </source>
</evidence>
<dbReference type="Gene3D" id="2.170.130.10">
    <property type="entry name" value="TonB-dependent receptor, plug domain"/>
    <property type="match status" value="1"/>
</dbReference>
<protein>
    <submittedName>
        <fullName evidence="9">TonB-dependent receptor</fullName>
    </submittedName>
</protein>
<dbReference type="EMBL" id="CP096040">
    <property type="protein sequence ID" value="USQ98119.1"/>
    <property type="molecule type" value="Genomic_DNA"/>
</dbReference>
<organism evidence="9 10">
    <name type="scientific">Caulobacter segnis</name>
    <dbReference type="NCBI Taxonomy" id="88688"/>
    <lineage>
        <taxon>Bacteria</taxon>
        <taxon>Pseudomonadati</taxon>
        <taxon>Pseudomonadota</taxon>
        <taxon>Alphaproteobacteria</taxon>
        <taxon>Caulobacterales</taxon>
        <taxon>Caulobacteraceae</taxon>
        <taxon>Caulobacter</taxon>
    </lineage>
</organism>
<gene>
    <name evidence="9" type="ORF">MZV50_11485</name>
</gene>
<keyword evidence="9" id="KW-0675">Receptor</keyword>
<proteinExistence type="inferred from homology"/>
<keyword evidence="3" id="KW-0406">Ion transport</keyword>
<dbReference type="PANTHER" id="PTHR47234">
    <property type="match status" value="1"/>
</dbReference>
<comment type="subcellular location">
    <subcellularLocation>
        <location evidence="1 7">Cell outer membrane</location>
    </subcellularLocation>
</comment>
<reference evidence="9 10" key="1">
    <citation type="submission" date="2022-04" db="EMBL/GenBank/DDBJ databases">
        <title>Genome sequence of soybean root-associated Caulobacter segnis RL271.</title>
        <authorList>
            <person name="Longley R."/>
            <person name="Bonito G."/>
            <person name="Trigodet F."/>
            <person name="Crosson S."/>
            <person name="Fiebig A."/>
        </authorList>
    </citation>
    <scope>NUCLEOTIDE SEQUENCE [LARGE SCALE GENOMIC DNA]</scope>
    <source>
        <strain evidence="9 10">RL271</strain>
    </source>
</reference>
<dbReference type="InterPro" id="IPR011662">
    <property type="entry name" value="Secretin/TonB_short_N"/>
</dbReference>
<evidence type="ECO:0000256" key="2">
    <source>
        <dbReference type="ARBA" id="ARBA00022448"/>
    </source>
</evidence>
<evidence type="ECO:0000259" key="8">
    <source>
        <dbReference type="SMART" id="SM00965"/>
    </source>
</evidence>
<dbReference type="InterPro" id="IPR000531">
    <property type="entry name" value="Beta-barrel_TonB"/>
</dbReference>
<dbReference type="PANTHER" id="PTHR47234:SF1">
    <property type="entry name" value="TONB-DEPENDENT RECEPTOR"/>
    <property type="match status" value="1"/>
</dbReference>
<dbReference type="InterPro" id="IPR037066">
    <property type="entry name" value="Plug_dom_sf"/>
</dbReference>
<evidence type="ECO:0000256" key="5">
    <source>
        <dbReference type="ARBA" id="ARBA00023136"/>
    </source>
</evidence>
<dbReference type="Proteomes" id="UP001057520">
    <property type="component" value="Chromosome"/>
</dbReference>
<keyword evidence="2" id="KW-0813">Transport</keyword>
<dbReference type="Pfam" id="PF07715">
    <property type="entry name" value="Plug"/>
    <property type="match status" value="1"/>
</dbReference>
<evidence type="ECO:0000313" key="10">
    <source>
        <dbReference type="Proteomes" id="UP001057520"/>
    </source>
</evidence>
<dbReference type="Pfam" id="PF00593">
    <property type="entry name" value="TonB_dep_Rec_b-barrel"/>
    <property type="match status" value="1"/>
</dbReference>
<evidence type="ECO:0000256" key="4">
    <source>
        <dbReference type="ARBA" id="ARBA00023004"/>
    </source>
</evidence>
<sequence length="1027" mass="110600">MGRRKLEILAFAAALSLASNADARGLLGGARIVLKEGRLADALRDLSVRSGSDLLFAPDVVGNLHNKRIAGSLQVEPILARLLEGTGLSYRRVGNGVYIVFRPPPEQPTAVPELLVLGRKTQNADIRRSENDFQGYRVATSEDVRTSHADNLDQFLRSRQTSNAERLGPASDPRAEFAANRSEIDLHGLGPTQTLVLVDGTRMPGTVSQSYDMNVFQSDLNGLPLLAIDRIESLTGTAGGIYGPGATGGVVNVILKRDYRGAEVSATYGVTDRGDAMRRRVDGRIGFTPDGGATDIMINVSRSESDGLRVGDRDFALRALRQRIASNDADTYNPITNGVFVRSLNGDPLRLSAALGGVSLGATFTYLPLSGSGAGDGSVLVANAGKVPAGLSPDGNGVLRSLVSETTVTSLLVNMRHRFTDHVEATLDFIGWENEGRSVYGYDITGWQTGRRSGSGQGSALAAPNYPFGQPVALSFPTVGLDSQTRNRLRATRTSASLLFDLPKDWRGGATYAVGETRNRVRQDGWALDQNFYLSLILMQPGPNGEPAPNPFGAWDSFVAALQAYKVPHPIRFERRLRLQDATVRLGGPILRRDAGDVTLSLVAERREEKAKITPWDVAGQPDITPLADPSFSLVTASLYGELRAPIVSRASDLTLLRGLELQVAARHDKIRADIPGAVLGGPRTGYDRGVMVYTTGLRVYPSDSLMLRASLATGVLPPTPQQMAQVSYTYGLPNGATTSSTDPKRGGKRLGFEKPLVVLSGGSPRLRPEEARTTAAGFVVNPDGGHGPRLSVDYTHTEKRAEIGVFGGLDYLLAHEALYPRRIVRDPLTPADAAAGYTGGVITQADTTSINIGRTTVDAVDMHVDQGFRLGPDNRLRLYGGVTWTPRLKRKKTADDAEVEYTNTAEGPLRWRGAAGAAWQRGDLTVQLDGQYYGDYHAVFAAYASTKTARDLASSRVPAQVYLDAAATWRLPIGGRQGLARDIEIRFGVQNLLGHAPPLEGSTSLEYSFYGDPRGRRFELSATARF</sequence>
<evidence type="ECO:0000256" key="6">
    <source>
        <dbReference type="ARBA" id="ARBA00023237"/>
    </source>
</evidence>
<dbReference type="InterPro" id="IPR012910">
    <property type="entry name" value="Plug_dom"/>
</dbReference>
<comment type="similarity">
    <text evidence="7">Belongs to the TonB-dependent receptor family.</text>
</comment>
<feature type="domain" description="Secretin/TonB short N-terminal" evidence="8">
    <location>
        <begin position="52"/>
        <end position="103"/>
    </location>
</feature>